<keyword evidence="1" id="KW-0285">Flavoprotein</keyword>
<keyword evidence="2" id="KW-0288">FMN</keyword>
<evidence type="ECO:0000256" key="2">
    <source>
        <dbReference type="ARBA" id="ARBA00022643"/>
    </source>
</evidence>
<evidence type="ECO:0000313" key="5">
    <source>
        <dbReference type="EMBL" id="CCM64340.1"/>
    </source>
</evidence>
<dbReference type="CDD" id="cd02062">
    <property type="entry name" value="Nitro_FMN_reductase"/>
    <property type="match status" value="1"/>
</dbReference>
<dbReference type="Pfam" id="PF00881">
    <property type="entry name" value="Nitroreductase"/>
    <property type="match status" value="1"/>
</dbReference>
<dbReference type="GO" id="GO:0016491">
    <property type="term" value="F:oxidoreductase activity"/>
    <property type="evidence" value="ECO:0007669"/>
    <property type="project" value="UniProtKB-KW"/>
</dbReference>
<evidence type="ECO:0000259" key="4">
    <source>
        <dbReference type="Pfam" id="PF00881"/>
    </source>
</evidence>
<accession>R4Z114</accession>
<gene>
    <name evidence="5" type="ORF">BN381_360042</name>
</gene>
<dbReference type="PANTHER" id="PTHR23026:SF90">
    <property type="entry name" value="IODOTYROSINE DEIODINASE 1"/>
    <property type="match status" value="1"/>
</dbReference>
<sequence>MTTSGRPARPEAAADIPSTEEALSRLDMPLGEAMRTQRAIRKLHLDPVSHDVLLPLLELSLKAPTSSNTQDWSYLVVEDPEQKERLAKLYRPLFRAYDPIVSRMARGDAKAQRQMAPGRWQAKHFAELPLFVIPCYRRGLKHRPVGRPQIAVSSFYGSVFPAVQNLLLECRAVGLGASIQTLPIWHISTARRILGLPRKVNPVCIIPIGWPRGRYGPTTRRPIGEVVHLDRYGNQPFLVRSSGEEA</sequence>
<dbReference type="eggNOG" id="COG0778">
    <property type="taxonomic scope" value="Bacteria"/>
</dbReference>
<dbReference type="SUPFAM" id="SSF55469">
    <property type="entry name" value="FMN-dependent nitroreductase-like"/>
    <property type="match status" value="1"/>
</dbReference>
<evidence type="ECO:0000313" key="6">
    <source>
        <dbReference type="Proteomes" id="UP000018291"/>
    </source>
</evidence>
<dbReference type="PANTHER" id="PTHR23026">
    <property type="entry name" value="NADPH NITROREDUCTASE"/>
    <property type="match status" value="1"/>
</dbReference>
<feature type="domain" description="Nitroreductase" evidence="4">
    <location>
        <begin position="35"/>
        <end position="210"/>
    </location>
</feature>
<dbReference type="EMBL" id="CANL01000030">
    <property type="protein sequence ID" value="CCM64340.1"/>
    <property type="molecule type" value="Genomic_DNA"/>
</dbReference>
<dbReference type="RefSeq" id="WP_012228253.1">
    <property type="nucleotide sequence ID" value="NZ_HG422565.1"/>
</dbReference>
<evidence type="ECO:0000256" key="3">
    <source>
        <dbReference type="ARBA" id="ARBA00023002"/>
    </source>
</evidence>
<comment type="caution">
    <text evidence="5">The sequence shown here is derived from an EMBL/GenBank/DDBJ whole genome shotgun (WGS) entry which is preliminary data.</text>
</comment>
<evidence type="ECO:0000256" key="1">
    <source>
        <dbReference type="ARBA" id="ARBA00022630"/>
    </source>
</evidence>
<dbReference type="STRING" id="1229780.BN381_360042"/>
<dbReference type="InterPro" id="IPR029479">
    <property type="entry name" value="Nitroreductase"/>
</dbReference>
<dbReference type="HOGENOM" id="CLU_070764_7_2_11"/>
<organism evidence="5 6">
    <name type="scientific">Candidatus Neomicrothrix parvicella RN1</name>
    <dbReference type="NCBI Taxonomy" id="1229780"/>
    <lineage>
        <taxon>Bacteria</taxon>
        <taxon>Bacillati</taxon>
        <taxon>Actinomycetota</taxon>
        <taxon>Acidimicrobiia</taxon>
        <taxon>Acidimicrobiales</taxon>
        <taxon>Microthrixaceae</taxon>
        <taxon>Candidatus Neomicrothrix</taxon>
    </lineage>
</organism>
<dbReference type="InterPro" id="IPR050627">
    <property type="entry name" value="Nitroreductase/BluB"/>
</dbReference>
<keyword evidence="6" id="KW-1185">Reference proteome</keyword>
<dbReference type="InterPro" id="IPR000415">
    <property type="entry name" value="Nitroreductase-like"/>
</dbReference>
<dbReference type="Proteomes" id="UP000018291">
    <property type="component" value="Unassembled WGS sequence"/>
</dbReference>
<proteinExistence type="predicted"/>
<dbReference type="Gene3D" id="3.40.109.10">
    <property type="entry name" value="NADH Oxidase"/>
    <property type="match status" value="1"/>
</dbReference>
<keyword evidence="3" id="KW-0560">Oxidoreductase</keyword>
<reference evidence="5 6" key="1">
    <citation type="journal article" date="2013" name="ISME J.">
        <title>Metabolic model for the filamentous 'Candidatus Microthrix parvicella' based on genomic and metagenomic analyses.</title>
        <authorList>
            <person name="Jon McIlroy S."/>
            <person name="Kristiansen R."/>
            <person name="Albertsen M."/>
            <person name="Michael Karst S."/>
            <person name="Rossetti S."/>
            <person name="Lund Nielsen J."/>
            <person name="Tandoi V."/>
            <person name="James Seviour R."/>
            <person name="Nielsen P.H."/>
        </authorList>
    </citation>
    <scope>NUCLEOTIDE SEQUENCE [LARGE SCALE GENOMIC DNA]</scope>
    <source>
        <strain evidence="5 6">RN1</strain>
    </source>
</reference>
<dbReference type="AlphaFoldDB" id="R4Z114"/>
<dbReference type="OrthoDB" id="9798230at2"/>
<name>R4Z114_9ACTN</name>
<protein>
    <submittedName>
        <fullName evidence="5">Nitroreductase</fullName>
    </submittedName>
</protein>